<reference evidence="2 3" key="1">
    <citation type="submission" date="2019-11" db="EMBL/GenBank/DDBJ databases">
        <title>Whole genome sequence of Haloferax sp. MBLA0078.</title>
        <authorList>
            <person name="Seo M.-J."/>
            <person name="Cho E.-S."/>
        </authorList>
    </citation>
    <scope>NUCLEOTIDE SEQUENCE [LARGE SCALE GENOMIC DNA]</scope>
    <source>
        <strain evidence="2 3">MBLA0078</strain>
    </source>
</reference>
<dbReference type="RefSeq" id="WP_151109281.1">
    <property type="nucleotide sequence ID" value="NZ_WKJQ01000001.1"/>
</dbReference>
<protein>
    <submittedName>
        <fullName evidence="2">Uncharacterized protein</fullName>
    </submittedName>
</protein>
<keyword evidence="3" id="KW-1185">Reference proteome</keyword>
<organism evidence="2 3">
    <name type="scientific">Haloferax marinum</name>
    <dbReference type="NCBI Taxonomy" id="2666143"/>
    <lineage>
        <taxon>Archaea</taxon>
        <taxon>Methanobacteriati</taxon>
        <taxon>Methanobacteriota</taxon>
        <taxon>Stenosarchaea group</taxon>
        <taxon>Halobacteria</taxon>
        <taxon>Halobacteriales</taxon>
        <taxon>Haloferacaceae</taxon>
        <taxon>Haloferax</taxon>
    </lineage>
</organism>
<dbReference type="AlphaFoldDB" id="A0A6A8G4V8"/>
<dbReference type="EMBL" id="WKJQ01000001">
    <property type="protein sequence ID" value="MRW95622.1"/>
    <property type="molecule type" value="Genomic_DNA"/>
</dbReference>
<keyword evidence="1" id="KW-0812">Transmembrane</keyword>
<sequence>MSERAVSTTLGFVLTLSITTILISGIMVGAGGYVSTEHERVTETELEVVGQRLAANIESVDRVASSSGDETVRTVSTRLELPNRVAGTTYRISVDPASSELVLRSVDPEVTVRIAVETTVPLESGSVDAGVVTVTYDDADGKLEVAHG</sequence>
<dbReference type="OrthoDB" id="226715at2157"/>
<evidence type="ECO:0000313" key="2">
    <source>
        <dbReference type="EMBL" id="MRW95622.1"/>
    </source>
</evidence>
<keyword evidence="1" id="KW-1133">Transmembrane helix</keyword>
<accession>A0A6A8G4V8</accession>
<gene>
    <name evidence="2" type="ORF">GJR99_03405</name>
</gene>
<dbReference type="Proteomes" id="UP000443423">
    <property type="component" value="Unassembled WGS sequence"/>
</dbReference>
<dbReference type="InterPro" id="IPR055690">
    <property type="entry name" value="DUF7266"/>
</dbReference>
<evidence type="ECO:0000313" key="3">
    <source>
        <dbReference type="Proteomes" id="UP000443423"/>
    </source>
</evidence>
<evidence type="ECO:0000256" key="1">
    <source>
        <dbReference type="SAM" id="Phobius"/>
    </source>
</evidence>
<dbReference type="Pfam" id="PF23928">
    <property type="entry name" value="DUF7266"/>
    <property type="match status" value="1"/>
</dbReference>
<proteinExistence type="predicted"/>
<feature type="transmembrane region" description="Helical" evidence="1">
    <location>
        <begin position="12"/>
        <end position="34"/>
    </location>
</feature>
<keyword evidence="1" id="KW-0472">Membrane</keyword>
<comment type="caution">
    <text evidence="2">The sequence shown here is derived from an EMBL/GenBank/DDBJ whole genome shotgun (WGS) entry which is preliminary data.</text>
</comment>
<name>A0A6A8G4V8_9EURY</name>